<reference evidence="4" key="2">
    <citation type="submission" date="2021-09" db="EMBL/GenBank/DDBJ databases">
        <authorList>
            <person name="Gilroy R."/>
        </authorList>
    </citation>
    <scope>NUCLEOTIDE SEQUENCE</scope>
    <source>
        <strain evidence="4">ChiGjej2B2-7701</strain>
    </source>
</reference>
<keyword evidence="2" id="KW-0540">Nuclease</keyword>
<dbReference type="GO" id="GO:0004540">
    <property type="term" value="F:RNA nuclease activity"/>
    <property type="evidence" value="ECO:0007669"/>
    <property type="project" value="InterPro"/>
</dbReference>
<organism evidence="4 5">
    <name type="scientific">Collinsella ihumii</name>
    <dbReference type="NCBI Taxonomy" id="1720204"/>
    <lineage>
        <taxon>Bacteria</taxon>
        <taxon>Bacillati</taxon>
        <taxon>Actinomycetota</taxon>
        <taxon>Coriobacteriia</taxon>
        <taxon>Coriobacteriales</taxon>
        <taxon>Coriobacteriaceae</taxon>
        <taxon>Collinsella</taxon>
    </lineage>
</organism>
<dbReference type="EMBL" id="DYVF01000034">
    <property type="protein sequence ID" value="HJG30732.1"/>
    <property type="molecule type" value="Genomic_DNA"/>
</dbReference>
<keyword evidence="3" id="KW-0378">Hydrolase</keyword>
<sequence>MLKEANSLSFNIKMRHQDIPWDQVRGMYKRLAHNYSHVDREVAWGTIRVFPTRVAG</sequence>
<protein>
    <submittedName>
        <fullName evidence="4">DUF86 domain-containing protein</fullName>
    </submittedName>
</protein>
<proteinExistence type="predicted"/>
<name>A0A921LR72_9ACTN</name>
<gene>
    <name evidence="4" type="ORF">K8U80_04985</name>
</gene>
<dbReference type="AlphaFoldDB" id="A0A921LR72"/>
<dbReference type="GO" id="GO:0110001">
    <property type="term" value="C:toxin-antitoxin complex"/>
    <property type="evidence" value="ECO:0007669"/>
    <property type="project" value="InterPro"/>
</dbReference>
<evidence type="ECO:0000313" key="4">
    <source>
        <dbReference type="EMBL" id="HJG30732.1"/>
    </source>
</evidence>
<dbReference type="Proteomes" id="UP000746751">
    <property type="component" value="Unassembled WGS sequence"/>
</dbReference>
<dbReference type="Pfam" id="PF01934">
    <property type="entry name" value="HepT-like"/>
    <property type="match status" value="1"/>
</dbReference>
<keyword evidence="1" id="KW-1277">Toxin-antitoxin system</keyword>
<evidence type="ECO:0000256" key="2">
    <source>
        <dbReference type="ARBA" id="ARBA00022722"/>
    </source>
</evidence>
<evidence type="ECO:0000313" key="5">
    <source>
        <dbReference type="Proteomes" id="UP000746751"/>
    </source>
</evidence>
<comment type="caution">
    <text evidence="4">The sequence shown here is derived from an EMBL/GenBank/DDBJ whole genome shotgun (WGS) entry which is preliminary data.</text>
</comment>
<reference evidence="4" key="1">
    <citation type="journal article" date="2021" name="PeerJ">
        <title>Extensive microbial diversity within the chicken gut microbiome revealed by metagenomics and culture.</title>
        <authorList>
            <person name="Gilroy R."/>
            <person name="Ravi A."/>
            <person name="Getino M."/>
            <person name="Pursley I."/>
            <person name="Horton D.L."/>
            <person name="Alikhan N.F."/>
            <person name="Baker D."/>
            <person name="Gharbi K."/>
            <person name="Hall N."/>
            <person name="Watson M."/>
            <person name="Adriaenssens E.M."/>
            <person name="Foster-Nyarko E."/>
            <person name="Jarju S."/>
            <person name="Secka A."/>
            <person name="Antonio M."/>
            <person name="Oren A."/>
            <person name="Chaudhuri R.R."/>
            <person name="La Ragione R."/>
            <person name="Hildebrand F."/>
            <person name="Pallen M.J."/>
        </authorList>
    </citation>
    <scope>NUCLEOTIDE SEQUENCE</scope>
    <source>
        <strain evidence="4">ChiGjej2B2-7701</strain>
    </source>
</reference>
<evidence type="ECO:0000256" key="1">
    <source>
        <dbReference type="ARBA" id="ARBA00022649"/>
    </source>
</evidence>
<accession>A0A921LR72</accession>
<dbReference type="GO" id="GO:0016787">
    <property type="term" value="F:hydrolase activity"/>
    <property type="evidence" value="ECO:0007669"/>
    <property type="project" value="UniProtKB-KW"/>
</dbReference>
<evidence type="ECO:0000256" key="3">
    <source>
        <dbReference type="ARBA" id="ARBA00022801"/>
    </source>
</evidence>
<dbReference type="InterPro" id="IPR008201">
    <property type="entry name" value="HepT-like"/>
</dbReference>